<accession>A0ABC9AAA3</accession>
<dbReference type="Proteomes" id="UP001497457">
    <property type="component" value="Chromosome 20rd"/>
</dbReference>
<gene>
    <name evidence="2" type="ORF">URODEC1_LOCUS52898</name>
</gene>
<proteinExistence type="predicted"/>
<dbReference type="Pfam" id="PF24523">
    <property type="entry name" value="DUF7595"/>
    <property type="match status" value="1"/>
</dbReference>
<evidence type="ECO:0000259" key="1">
    <source>
        <dbReference type="Pfam" id="PF24523"/>
    </source>
</evidence>
<keyword evidence="3" id="KW-1185">Reference proteome</keyword>
<dbReference type="InterPro" id="IPR056016">
    <property type="entry name" value="DUF7595"/>
</dbReference>
<feature type="domain" description="DUF7595" evidence="1">
    <location>
        <begin position="136"/>
        <end position="459"/>
    </location>
</feature>
<dbReference type="PANTHER" id="PTHR35828:SF12">
    <property type="entry name" value="OS01G0322500 PROTEIN"/>
    <property type="match status" value="1"/>
</dbReference>
<sequence length="459" mass="50140">MEPRPKKLMKSEAEPRQHLPDDLVLEIVARCRTIAGVIRCAAVSKPIRRGILNAPFLRGLLHRSGGENGHGAPPLRKLLLGLYHKNNDPRRPPAFVPASGDGGADLLPPSVAALPPAPSRDVTAGDDGGGPCDFGAYLPVASRRSLLVLRRRCRNGTTRDHLASRHGAHPVELSVCNPATGERRVLLPHDVLDASLALLDGDAIAISPPPPPLSFRLLAAELSINDPSTLHAQVFSSEPGEWAPPMACPITRRPGGREVPCEFAGGRPRPVVVGGSVHWLCTTALGDGVLTWRWREEGGGVAHEASVVKLPRGYRFERPQDMCLAVLSPPAAGSEAVLGLIFRGLGEILVWAREKRGAGGSGVMWKWKLWRRIHEASIPRPANLWYRWFRGGELSCYCEGSGTLVMRAGDAAMSPLLLDMESMKVSKIDARKWELRKETEFCPYEVDLLSYMLFVMKRF</sequence>
<name>A0ABC9AAA3_9POAL</name>
<dbReference type="PANTHER" id="PTHR35828">
    <property type="entry name" value="OS08G0203800 PROTEIN-RELATED"/>
    <property type="match status" value="1"/>
</dbReference>
<organism evidence="2 3">
    <name type="scientific">Urochloa decumbens</name>
    <dbReference type="NCBI Taxonomy" id="240449"/>
    <lineage>
        <taxon>Eukaryota</taxon>
        <taxon>Viridiplantae</taxon>
        <taxon>Streptophyta</taxon>
        <taxon>Embryophyta</taxon>
        <taxon>Tracheophyta</taxon>
        <taxon>Spermatophyta</taxon>
        <taxon>Magnoliopsida</taxon>
        <taxon>Liliopsida</taxon>
        <taxon>Poales</taxon>
        <taxon>Poaceae</taxon>
        <taxon>PACMAD clade</taxon>
        <taxon>Panicoideae</taxon>
        <taxon>Panicodae</taxon>
        <taxon>Paniceae</taxon>
        <taxon>Melinidinae</taxon>
        <taxon>Urochloa</taxon>
    </lineage>
</organism>
<evidence type="ECO:0000313" key="2">
    <source>
        <dbReference type="EMBL" id="CAL4975053.1"/>
    </source>
</evidence>
<reference evidence="3" key="1">
    <citation type="submission" date="2024-06" db="EMBL/GenBank/DDBJ databases">
        <authorList>
            <person name="Ryan C."/>
        </authorList>
    </citation>
    <scope>NUCLEOTIDE SEQUENCE [LARGE SCALE GENOMIC DNA]</scope>
</reference>
<protein>
    <recommendedName>
        <fullName evidence="1">DUF7595 domain-containing protein</fullName>
    </recommendedName>
</protein>
<reference evidence="2 3" key="2">
    <citation type="submission" date="2024-10" db="EMBL/GenBank/DDBJ databases">
        <authorList>
            <person name="Ryan C."/>
        </authorList>
    </citation>
    <scope>NUCLEOTIDE SEQUENCE [LARGE SCALE GENOMIC DNA]</scope>
</reference>
<dbReference type="AlphaFoldDB" id="A0ABC9AAA3"/>
<evidence type="ECO:0000313" key="3">
    <source>
        <dbReference type="Proteomes" id="UP001497457"/>
    </source>
</evidence>
<dbReference type="EMBL" id="OZ075130">
    <property type="protein sequence ID" value="CAL4975053.1"/>
    <property type="molecule type" value="Genomic_DNA"/>
</dbReference>